<reference evidence="2 3" key="1">
    <citation type="submission" date="2020-08" db="EMBL/GenBank/DDBJ databases">
        <title>Sequencing the genomes of 1000 actinobacteria strains.</title>
        <authorList>
            <person name="Klenk H.-P."/>
        </authorList>
    </citation>
    <scope>NUCLEOTIDE SEQUENCE [LARGE SCALE GENOMIC DNA]</scope>
    <source>
        <strain evidence="2 3">DSM 44598</strain>
    </source>
</reference>
<protein>
    <submittedName>
        <fullName evidence="2">Uncharacterized protein</fullName>
    </submittedName>
</protein>
<comment type="caution">
    <text evidence="2">The sequence shown here is derived from an EMBL/GenBank/DDBJ whole genome shotgun (WGS) entry which is preliminary data.</text>
</comment>
<organism evidence="2 3">
    <name type="scientific">Nocardiopsis metallicus</name>
    <dbReference type="NCBI Taxonomy" id="179819"/>
    <lineage>
        <taxon>Bacteria</taxon>
        <taxon>Bacillati</taxon>
        <taxon>Actinomycetota</taxon>
        <taxon>Actinomycetes</taxon>
        <taxon>Streptosporangiales</taxon>
        <taxon>Nocardiopsidaceae</taxon>
        <taxon>Nocardiopsis</taxon>
    </lineage>
</organism>
<evidence type="ECO:0000313" key="2">
    <source>
        <dbReference type="EMBL" id="MBB5489070.1"/>
    </source>
</evidence>
<dbReference type="RefSeq" id="WP_184360706.1">
    <property type="nucleotide sequence ID" value="NZ_BAAAKM010000056.1"/>
</dbReference>
<name>A0A840VXB1_9ACTN</name>
<feature type="compositionally biased region" description="Basic and acidic residues" evidence="1">
    <location>
        <begin position="168"/>
        <end position="200"/>
    </location>
</feature>
<evidence type="ECO:0000313" key="3">
    <source>
        <dbReference type="Proteomes" id="UP000579647"/>
    </source>
</evidence>
<feature type="compositionally biased region" description="Acidic residues" evidence="1">
    <location>
        <begin position="241"/>
        <end position="250"/>
    </location>
</feature>
<dbReference type="EMBL" id="JACHDO010000001">
    <property type="protein sequence ID" value="MBB5489070.1"/>
    <property type="molecule type" value="Genomic_DNA"/>
</dbReference>
<accession>A0A840VXB1</accession>
<gene>
    <name evidence="2" type="ORF">HNR07_000207</name>
</gene>
<dbReference type="Proteomes" id="UP000579647">
    <property type="component" value="Unassembled WGS sequence"/>
</dbReference>
<sequence>MSTPNERSELEFEDQLRQILKAEAGEVKPSGEGLNLIRERTERQRGSAWFGLPWLRPASAVAAAVLIVASVIMSSPQVRDQVLEIVPAGADREGTPPEAQQDGGDSVAAPEPTTDSATGTSKPEETPGQEPEDEAGPDGGSSSAEDESLESTASCPPGEDGATATNGTRDEDKKNDDRDNRGSDHPDCDPADEPADKPTDEPGSGSGGGNGDDPEDDESGNGSGDGSGSGGGNGGGSGSNGDEESGTSQN</sequence>
<feature type="compositionally biased region" description="Gly residues" evidence="1">
    <location>
        <begin position="221"/>
        <end position="239"/>
    </location>
</feature>
<evidence type="ECO:0000256" key="1">
    <source>
        <dbReference type="SAM" id="MobiDB-lite"/>
    </source>
</evidence>
<proteinExistence type="predicted"/>
<dbReference type="AlphaFoldDB" id="A0A840VXB1"/>
<keyword evidence="3" id="KW-1185">Reference proteome</keyword>
<feature type="region of interest" description="Disordered" evidence="1">
    <location>
        <begin position="84"/>
        <end position="250"/>
    </location>
</feature>